<feature type="domain" description="Transmembrane protein family 132 fourth" evidence="11">
    <location>
        <begin position="451"/>
        <end position="494"/>
    </location>
</feature>
<dbReference type="PANTHER" id="PTHR13388">
    <property type="entry name" value="DETONATOR, ISOFORM E"/>
    <property type="match status" value="1"/>
</dbReference>
<dbReference type="InterPro" id="IPR055422">
    <property type="entry name" value="Ig_TMEM132_2nd"/>
</dbReference>
<evidence type="ECO:0000256" key="2">
    <source>
        <dbReference type="ARBA" id="ARBA00006166"/>
    </source>
</evidence>
<reference evidence="16" key="1">
    <citation type="submission" date="2023-12" db="EMBL/GenBank/DDBJ databases">
        <authorList>
            <person name="Brown T."/>
        </authorList>
    </citation>
    <scope>NUCLEOTIDE SEQUENCE</scope>
</reference>
<feature type="compositionally biased region" description="Basic and acidic residues" evidence="6">
    <location>
        <begin position="517"/>
        <end position="528"/>
    </location>
</feature>
<dbReference type="Proteomes" id="UP001314169">
    <property type="component" value="Chromosome 19"/>
</dbReference>
<feature type="compositionally biased region" description="Pro residues" evidence="6">
    <location>
        <begin position="1007"/>
        <end position="1022"/>
    </location>
</feature>
<evidence type="ECO:0000259" key="14">
    <source>
        <dbReference type="Pfam" id="PF23486"/>
    </source>
</evidence>
<protein>
    <recommendedName>
        <fullName evidence="18">Transmembrane protein 132C</fullName>
    </recommendedName>
</protein>
<feature type="domain" description="Transmembrane protein TMEM132 sixth" evidence="15">
    <location>
        <begin position="637"/>
        <end position="752"/>
    </location>
</feature>
<evidence type="ECO:0000256" key="1">
    <source>
        <dbReference type="ARBA" id="ARBA00004479"/>
    </source>
</evidence>
<dbReference type="InterPro" id="IPR031435">
    <property type="entry name" value="TMEM132_N"/>
</dbReference>
<comment type="similarity">
    <text evidence="2">Belongs to the TMEM132 family.</text>
</comment>
<dbReference type="EMBL" id="OY882876">
    <property type="protein sequence ID" value="CAK6439940.1"/>
    <property type="molecule type" value="Genomic_DNA"/>
</dbReference>
<evidence type="ECO:0008006" key="18">
    <source>
        <dbReference type="Google" id="ProtNLM"/>
    </source>
</evidence>
<evidence type="ECO:0000313" key="16">
    <source>
        <dbReference type="EMBL" id="CAK6439940.1"/>
    </source>
</evidence>
<feature type="region of interest" description="Disordered" evidence="6">
    <location>
        <begin position="767"/>
        <end position="838"/>
    </location>
</feature>
<evidence type="ECO:0000259" key="9">
    <source>
        <dbReference type="Pfam" id="PF15705"/>
    </source>
</evidence>
<organism evidence="16 17">
    <name type="scientific">Pipistrellus nathusii</name>
    <name type="common">Nathusius' pipistrelle</name>
    <dbReference type="NCBI Taxonomy" id="59473"/>
    <lineage>
        <taxon>Eukaryota</taxon>
        <taxon>Metazoa</taxon>
        <taxon>Chordata</taxon>
        <taxon>Craniata</taxon>
        <taxon>Vertebrata</taxon>
        <taxon>Euteleostomi</taxon>
        <taxon>Mammalia</taxon>
        <taxon>Eutheria</taxon>
        <taxon>Laurasiatheria</taxon>
        <taxon>Chiroptera</taxon>
        <taxon>Yangochiroptera</taxon>
        <taxon>Vespertilionidae</taxon>
        <taxon>Pipistrellus</taxon>
    </lineage>
</organism>
<dbReference type="Pfam" id="PF23481">
    <property type="entry name" value="Ig_TMEM132_2nd"/>
    <property type="match status" value="1"/>
</dbReference>
<feature type="compositionally biased region" description="Basic and acidic residues" evidence="6">
    <location>
        <begin position="1066"/>
        <end position="1079"/>
    </location>
</feature>
<dbReference type="InterPro" id="IPR031436">
    <property type="entry name" value="TMEM132_C"/>
</dbReference>
<accession>A0ABN9ZNS4</accession>
<evidence type="ECO:0000256" key="7">
    <source>
        <dbReference type="SAM" id="Phobius"/>
    </source>
</evidence>
<evidence type="ECO:0000259" key="12">
    <source>
        <dbReference type="Pfam" id="PF23039"/>
    </source>
</evidence>
<dbReference type="InterPro" id="IPR026307">
    <property type="entry name" value="TMEM132"/>
</dbReference>
<evidence type="ECO:0000259" key="13">
    <source>
        <dbReference type="Pfam" id="PF23481"/>
    </source>
</evidence>
<dbReference type="Pfam" id="PF16070">
    <property type="entry name" value="Ig_TMEM132_4th"/>
    <property type="match status" value="1"/>
</dbReference>
<dbReference type="Pfam" id="PF15706">
    <property type="entry name" value="TMEM132_C"/>
    <property type="match status" value="1"/>
</dbReference>
<feature type="region of interest" description="Disordered" evidence="6">
    <location>
        <begin position="943"/>
        <end position="1079"/>
    </location>
</feature>
<evidence type="ECO:0000256" key="8">
    <source>
        <dbReference type="SAM" id="SignalP"/>
    </source>
</evidence>
<keyword evidence="5 7" id="KW-0472">Membrane</keyword>
<keyword evidence="8" id="KW-0732">Signal</keyword>
<evidence type="ECO:0000256" key="3">
    <source>
        <dbReference type="ARBA" id="ARBA00022692"/>
    </source>
</evidence>
<evidence type="ECO:0000256" key="6">
    <source>
        <dbReference type="SAM" id="MobiDB-lite"/>
    </source>
</evidence>
<keyword evidence="17" id="KW-1185">Reference proteome</keyword>
<dbReference type="Pfam" id="PF23487">
    <property type="entry name" value="Ig_TMEM132_6th"/>
    <property type="match status" value="1"/>
</dbReference>
<feature type="domain" description="Transmembrane protein TMEM132 fifth" evidence="14">
    <location>
        <begin position="498"/>
        <end position="636"/>
    </location>
</feature>
<feature type="region of interest" description="Disordered" evidence="6">
    <location>
        <begin position="516"/>
        <end position="540"/>
    </location>
</feature>
<feature type="domain" description="Transmembrane protein TMEM132 C-terminal" evidence="10">
    <location>
        <begin position="868"/>
        <end position="940"/>
    </location>
</feature>
<feature type="domain" description="Transmembrane protein TMEM132 N-terminal" evidence="9">
    <location>
        <begin position="50"/>
        <end position="109"/>
    </location>
</feature>
<dbReference type="Pfam" id="PF23486">
    <property type="entry name" value="Ig_TMEM132_5th"/>
    <property type="match status" value="1"/>
</dbReference>
<feature type="domain" description="Transmembrane protein TMEM132 second Ig-like" evidence="13">
    <location>
        <begin position="137"/>
        <end position="271"/>
    </location>
</feature>
<feature type="compositionally biased region" description="Pro residues" evidence="6">
    <location>
        <begin position="951"/>
        <end position="963"/>
    </location>
</feature>
<sequence>MRSDGAAPGPVAPLCGLSLVLGALLGGGIEGRGAPDAGPGVSSPLPYLPVSLRVLGADAAFLLRGAPPDPAPNASLQARVESFFAYRAPRPPLLLASLGPFSAERALPLGPASASASASASTLTPGGPSGTAPLGWRLRAHVLQDKVYPGRPVAQVLFQVLGRDWAEPEPSDPEPLPCLRAFAFREAREVRAGCRPRGALALCVAELRLPPGWFGAPAAGTGRRRPAGPEEGSPVELYYTVHAAGAGPEGCAGGGGGLRTGNAIRAGRDGRGGGPEDAAPPLRRAGTVRLLRAQDRGDRLRELRLDGHVAVWLPARPAKPGDVVTASVTVAGNSTVDRFSLRARVKKGVTVRGARPSEPGQWAVRQERAAGGKLSTGASTVVCQRLAPGNRSSSTAFHEVAQLSLEVAGGLSGSQPVVWQLEYPGVGAVGSALSQIFVSPRDLAGIVPLATVSDRCDQVFVNGREVKGQVDAVVTFAYQHLSAPLHLTVWAPRLPLHIEVSDPELNQIKGWRVPVADSKRPTPAREERGEEDEDAPRGRGCALQYQRASVRVLTRFLAEAAGPWAQPRLLLGPDWQVDVTPLVAASMKLEAPRVASLLDGRVLVGREPGMTAIQVLSPLSDSILGEKTVTVSEDRVSLTDLAVQLVAGLSVSLHPSPENPQVVTAVAQADELLRAPKQEAVVSTWLRFSDGSVAPLDVYDRRDFALSVSSLDEAVVSAAPARAPGWPAVAAAGEGQGPLVRVDLSIAGPCQKARRRSVLASGVGGVRVRFGPKDAEGETGNRAGGRRPQGAEAAERGGPEAPEEGAARRGGPTAGPRLDPQAARGSRTDGARPPAAGQAHRIPLDLSRFPAQEAPGAAGAGAAGGGPAPGGPRGLSDLEIGMYALLAAFCLAILVFLANCAAFALRFRRRKQLPPEGATSSGGAAGGTHSHDWVRLGHAAELLDGAGRGSPPLPLPPTPPSPAPQGRTATLDLGPARGEDPSRLLRTGGGSPRRAQGQAPRAAAPPGGRPGPNPRPEPPPSPSSGRRKVQFASFPGVSPETASPSAPSGAEDAPWVCPDRGLGAPRELRTHLDPFRDAV</sequence>
<feature type="signal peptide" evidence="8">
    <location>
        <begin position="1"/>
        <end position="22"/>
    </location>
</feature>
<feature type="compositionally biased region" description="Low complexity" evidence="6">
    <location>
        <begin position="992"/>
        <end position="1006"/>
    </location>
</feature>
<dbReference type="Pfam" id="PF23039">
    <property type="entry name" value="TMEM132_3rd"/>
    <property type="match status" value="1"/>
</dbReference>
<evidence type="ECO:0000259" key="10">
    <source>
        <dbReference type="Pfam" id="PF15706"/>
    </source>
</evidence>
<dbReference type="InterPro" id="IPR055424">
    <property type="entry name" value="Ig_TMEM132_6th"/>
</dbReference>
<dbReference type="Pfam" id="PF15705">
    <property type="entry name" value="TMEM132_N"/>
    <property type="match status" value="1"/>
</dbReference>
<dbReference type="InterPro" id="IPR055421">
    <property type="entry name" value="TMEM132_3rd"/>
</dbReference>
<name>A0ABN9ZNS4_PIPNA</name>
<gene>
    <name evidence="16" type="ORF">MPIPNATIZW_LOCUS8246</name>
</gene>
<evidence type="ECO:0000259" key="11">
    <source>
        <dbReference type="Pfam" id="PF16070"/>
    </source>
</evidence>
<proteinExistence type="inferred from homology"/>
<evidence type="ECO:0000313" key="17">
    <source>
        <dbReference type="Proteomes" id="UP001314169"/>
    </source>
</evidence>
<dbReference type="InterPro" id="IPR031437">
    <property type="entry name" value="Ig_TMEM132_4th"/>
</dbReference>
<evidence type="ECO:0000259" key="15">
    <source>
        <dbReference type="Pfam" id="PF23487"/>
    </source>
</evidence>
<dbReference type="PANTHER" id="PTHR13388:SF4">
    <property type="entry name" value="TRANSMEMBRANE PROTEIN 132C"/>
    <property type="match status" value="1"/>
</dbReference>
<comment type="subcellular location">
    <subcellularLocation>
        <location evidence="1">Membrane</location>
        <topology evidence="1">Single-pass type I membrane protein</topology>
    </subcellularLocation>
</comment>
<feature type="transmembrane region" description="Helical" evidence="7">
    <location>
        <begin position="882"/>
        <end position="905"/>
    </location>
</feature>
<dbReference type="InterPro" id="IPR055423">
    <property type="entry name" value="Ig_TMEM132_5th"/>
</dbReference>
<feature type="domain" description="Transmembrane protein TMEM132 cohesin-like" evidence="12">
    <location>
        <begin position="300"/>
        <end position="443"/>
    </location>
</feature>
<keyword evidence="4 7" id="KW-1133">Transmembrane helix</keyword>
<keyword evidence="3 7" id="KW-0812">Transmembrane</keyword>
<feature type="chain" id="PRO_5046533714" description="Transmembrane protein 132C" evidence="8">
    <location>
        <begin position="23"/>
        <end position="1079"/>
    </location>
</feature>
<evidence type="ECO:0000256" key="4">
    <source>
        <dbReference type="ARBA" id="ARBA00022989"/>
    </source>
</evidence>
<evidence type="ECO:0000256" key="5">
    <source>
        <dbReference type="ARBA" id="ARBA00023136"/>
    </source>
</evidence>